<dbReference type="EMBL" id="VSSQ01045549">
    <property type="protein sequence ID" value="MPM99458.1"/>
    <property type="molecule type" value="Genomic_DNA"/>
</dbReference>
<evidence type="ECO:0000256" key="1">
    <source>
        <dbReference type="SAM" id="Phobius"/>
    </source>
</evidence>
<gene>
    <name evidence="2" type="primary">ybaN_14</name>
    <name evidence="2" type="ORF">SDC9_146649</name>
</gene>
<sequence>MKRIIYLILGILCVVTGTIGIVVPILPTTPLLLASAWFFARSSERFYRWLMEHPIHGKYIRDYIEKRAVRKSHRTKALILLWFGLGLTMFLVRKPAVFLILGILGTLVTIHLMHLRVLPDAEFEEPADPELSETTAD</sequence>
<reference evidence="2" key="1">
    <citation type="submission" date="2019-08" db="EMBL/GenBank/DDBJ databases">
        <authorList>
            <person name="Kucharzyk K."/>
            <person name="Murdoch R.W."/>
            <person name="Higgins S."/>
            <person name="Loffler F."/>
        </authorList>
    </citation>
    <scope>NUCLEOTIDE SEQUENCE</scope>
</reference>
<protein>
    <submittedName>
        <fullName evidence="2">Inner membrane protein YbaN</fullName>
    </submittedName>
</protein>
<dbReference type="PANTHER" id="PTHR35813:SF1">
    <property type="entry name" value="INNER MEMBRANE PROTEIN YBAN"/>
    <property type="match status" value="1"/>
</dbReference>
<dbReference type="Pfam" id="PF04304">
    <property type="entry name" value="DUF454"/>
    <property type="match status" value="1"/>
</dbReference>
<keyword evidence="1" id="KW-0812">Transmembrane</keyword>
<proteinExistence type="predicted"/>
<accession>A0A645EEA7</accession>
<feature type="transmembrane region" description="Helical" evidence="1">
    <location>
        <begin position="75"/>
        <end position="92"/>
    </location>
</feature>
<keyword evidence="1" id="KW-0472">Membrane</keyword>
<comment type="caution">
    <text evidence="2">The sequence shown here is derived from an EMBL/GenBank/DDBJ whole genome shotgun (WGS) entry which is preliminary data.</text>
</comment>
<evidence type="ECO:0000313" key="2">
    <source>
        <dbReference type="EMBL" id="MPM99458.1"/>
    </source>
</evidence>
<dbReference type="GO" id="GO:0005886">
    <property type="term" value="C:plasma membrane"/>
    <property type="evidence" value="ECO:0007669"/>
    <property type="project" value="TreeGrafter"/>
</dbReference>
<feature type="transmembrane region" description="Helical" evidence="1">
    <location>
        <begin position="98"/>
        <end position="115"/>
    </location>
</feature>
<name>A0A645EEA7_9ZZZZ</name>
<feature type="transmembrane region" description="Helical" evidence="1">
    <location>
        <begin position="6"/>
        <end position="39"/>
    </location>
</feature>
<dbReference type="InterPro" id="IPR007401">
    <property type="entry name" value="DUF454"/>
</dbReference>
<dbReference type="PIRSF" id="PIRSF016789">
    <property type="entry name" value="DUF454"/>
    <property type="match status" value="1"/>
</dbReference>
<dbReference type="PANTHER" id="PTHR35813">
    <property type="entry name" value="INNER MEMBRANE PROTEIN YBAN"/>
    <property type="match status" value="1"/>
</dbReference>
<organism evidence="2">
    <name type="scientific">bioreactor metagenome</name>
    <dbReference type="NCBI Taxonomy" id="1076179"/>
    <lineage>
        <taxon>unclassified sequences</taxon>
        <taxon>metagenomes</taxon>
        <taxon>ecological metagenomes</taxon>
    </lineage>
</organism>
<dbReference type="AlphaFoldDB" id="A0A645EEA7"/>
<keyword evidence="1" id="KW-1133">Transmembrane helix</keyword>